<dbReference type="AlphaFoldDB" id="A0A1W5CYL3"/>
<dbReference type="PANTHER" id="PTHR34273">
    <property type="entry name" value="METHYLTHIORIBOSE KINASE"/>
    <property type="match status" value="1"/>
</dbReference>
<dbReference type="EMBL" id="FWEW01000866">
    <property type="protein sequence ID" value="SLM35967.1"/>
    <property type="molecule type" value="Genomic_DNA"/>
</dbReference>
<dbReference type="Gene3D" id="3.30.200.20">
    <property type="entry name" value="Phosphorylase Kinase, domain 1"/>
    <property type="match status" value="1"/>
</dbReference>
<keyword evidence="3" id="KW-0547">Nucleotide-binding</keyword>
<feature type="domain" description="Aminoglycoside phosphotransferase" evidence="6">
    <location>
        <begin position="22"/>
        <end position="268"/>
    </location>
</feature>
<evidence type="ECO:0000256" key="1">
    <source>
        <dbReference type="ARBA" id="ARBA00010165"/>
    </source>
</evidence>
<evidence type="ECO:0000256" key="5">
    <source>
        <dbReference type="ARBA" id="ARBA00022840"/>
    </source>
</evidence>
<dbReference type="Proteomes" id="UP000192927">
    <property type="component" value="Unassembled WGS sequence"/>
</dbReference>
<sequence length="327" mass="35983">MDLTTTPNLHTYLTTHSHPIQTLTPLSGGTANFVWRLTSPPAPPTIIKHAAPYIASSPTRHPFPVSRMDFEASALQTLPAQLPPDDLVRTPQVYSYDAEEHVLMLADGGERTLKAAYTDPGLDVRRCGVGLGRWLAGLHGATRRVEMGDNQAAKVVYRYAYAGLAGAAREYGGDAGLGGRVDREYGSLLQTDDECVCHGDFWPGNVLVGGRGEVLMVVDWEMVRRGCGGTDVGQFAAEAWLLDRFRGGRGLLGAFLAGYREVVGPGRESLKRVAVHFGVHLAFWPTRVEWGSKEETKECVLFGQEVMRRAVDEDWEWLEKSVLKDLF</sequence>
<dbReference type="GO" id="GO:0016301">
    <property type="term" value="F:kinase activity"/>
    <property type="evidence" value="ECO:0007669"/>
    <property type="project" value="UniProtKB-KW"/>
</dbReference>
<dbReference type="PANTHER" id="PTHR34273:SF2">
    <property type="entry name" value="METHYLTHIORIBOSE KINASE"/>
    <property type="match status" value="1"/>
</dbReference>
<dbReference type="InterPro" id="IPR002575">
    <property type="entry name" value="Aminoglycoside_PTrfase"/>
</dbReference>
<organism evidence="7 8">
    <name type="scientific">Lasallia pustulata</name>
    <dbReference type="NCBI Taxonomy" id="136370"/>
    <lineage>
        <taxon>Eukaryota</taxon>
        <taxon>Fungi</taxon>
        <taxon>Dikarya</taxon>
        <taxon>Ascomycota</taxon>
        <taxon>Pezizomycotina</taxon>
        <taxon>Lecanoromycetes</taxon>
        <taxon>OSLEUM clade</taxon>
        <taxon>Umbilicariomycetidae</taxon>
        <taxon>Umbilicariales</taxon>
        <taxon>Umbilicariaceae</taxon>
        <taxon>Lasallia</taxon>
    </lineage>
</organism>
<evidence type="ECO:0000313" key="8">
    <source>
        <dbReference type="Proteomes" id="UP000192927"/>
    </source>
</evidence>
<evidence type="ECO:0000259" key="6">
    <source>
        <dbReference type="Pfam" id="PF01636"/>
    </source>
</evidence>
<proteinExistence type="inferred from homology"/>
<reference evidence="8" key="1">
    <citation type="submission" date="2017-03" db="EMBL/GenBank/DDBJ databases">
        <authorList>
            <person name="Sharma R."/>
            <person name="Thines M."/>
        </authorList>
    </citation>
    <scope>NUCLEOTIDE SEQUENCE [LARGE SCALE GENOMIC DNA]</scope>
</reference>
<name>A0A1W5CYL3_9LECA</name>
<protein>
    <submittedName>
        <fullName evidence="7">Protein kinase-like domain</fullName>
    </submittedName>
</protein>
<comment type="similarity">
    <text evidence="1">Belongs to the methylthioribose kinase family.</text>
</comment>
<dbReference type="InterPro" id="IPR011009">
    <property type="entry name" value="Kinase-like_dom_sf"/>
</dbReference>
<dbReference type="GO" id="GO:0005524">
    <property type="term" value="F:ATP binding"/>
    <property type="evidence" value="ECO:0007669"/>
    <property type="project" value="UniProtKB-KW"/>
</dbReference>
<dbReference type="Pfam" id="PF01636">
    <property type="entry name" value="APH"/>
    <property type="match status" value="1"/>
</dbReference>
<evidence type="ECO:0000256" key="2">
    <source>
        <dbReference type="ARBA" id="ARBA00022679"/>
    </source>
</evidence>
<keyword evidence="4 7" id="KW-0418">Kinase</keyword>
<evidence type="ECO:0000256" key="4">
    <source>
        <dbReference type="ARBA" id="ARBA00022777"/>
    </source>
</evidence>
<keyword evidence="8" id="KW-1185">Reference proteome</keyword>
<keyword evidence="5" id="KW-0067">ATP-binding</keyword>
<accession>A0A1W5CYL3</accession>
<keyword evidence="2" id="KW-0808">Transferase</keyword>
<dbReference type="SUPFAM" id="SSF56112">
    <property type="entry name" value="Protein kinase-like (PK-like)"/>
    <property type="match status" value="1"/>
</dbReference>
<evidence type="ECO:0000313" key="7">
    <source>
        <dbReference type="EMBL" id="SLM35967.1"/>
    </source>
</evidence>
<dbReference type="Gene3D" id="3.90.1200.10">
    <property type="match status" value="1"/>
</dbReference>
<evidence type="ECO:0000256" key="3">
    <source>
        <dbReference type="ARBA" id="ARBA00022741"/>
    </source>
</evidence>